<dbReference type="Proteomes" id="UP000606008">
    <property type="component" value="Unassembled WGS sequence"/>
</dbReference>
<feature type="chain" id="PRO_5046128511" evidence="1">
    <location>
        <begin position="24"/>
        <end position="136"/>
    </location>
</feature>
<dbReference type="Gene3D" id="2.40.128.520">
    <property type="match status" value="1"/>
</dbReference>
<feature type="domain" description="DUF2147" evidence="2">
    <location>
        <begin position="33"/>
        <end position="132"/>
    </location>
</feature>
<dbReference type="InterPro" id="IPR019223">
    <property type="entry name" value="DUF2147"/>
</dbReference>
<evidence type="ECO:0000313" key="3">
    <source>
        <dbReference type="EMBL" id="NID12682.1"/>
    </source>
</evidence>
<gene>
    <name evidence="3" type="ORF">F7231_21105</name>
</gene>
<sequence>MLLVSRISLALLLCLVLTTAGQSSDTSADRILGRWLFPKKQTCVEIYRENGRYFGRMAAISASCASDYGDIKNQVVLTNLSYTQNEWKGGTMIHPTSGSKFDVELRMTSPNTLVATVYKGVRFINKELVLTRQSAS</sequence>
<evidence type="ECO:0000259" key="2">
    <source>
        <dbReference type="Pfam" id="PF09917"/>
    </source>
</evidence>
<keyword evidence="1" id="KW-0732">Signal</keyword>
<evidence type="ECO:0000256" key="1">
    <source>
        <dbReference type="SAM" id="SignalP"/>
    </source>
</evidence>
<dbReference type="RefSeq" id="WP_085412838.1">
    <property type="nucleotide sequence ID" value="NZ_WAEL01000008.1"/>
</dbReference>
<evidence type="ECO:0000313" key="4">
    <source>
        <dbReference type="Proteomes" id="UP000606008"/>
    </source>
</evidence>
<dbReference type="EMBL" id="WAEL01000008">
    <property type="protein sequence ID" value="NID12682.1"/>
    <property type="molecule type" value="Genomic_DNA"/>
</dbReference>
<name>A0ABX0QNW0_9BACT</name>
<accession>A0ABX0QNW0</accession>
<reference evidence="3" key="1">
    <citation type="submission" date="2024-05" db="EMBL/GenBank/DDBJ databases">
        <authorList>
            <person name="Jung D.-H."/>
        </authorList>
    </citation>
    <scope>NUCLEOTIDE SEQUENCE</scope>
    <source>
        <strain evidence="3">JA-25</strain>
    </source>
</reference>
<keyword evidence="4" id="KW-1185">Reference proteome</keyword>
<feature type="signal peptide" evidence="1">
    <location>
        <begin position="1"/>
        <end position="23"/>
    </location>
</feature>
<protein>
    <submittedName>
        <fullName evidence="3">DUF2147 domain-containing protein</fullName>
    </submittedName>
</protein>
<proteinExistence type="predicted"/>
<organism evidence="3 4">
    <name type="scientific">Fibrivirga algicola</name>
    <dbReference type="NCBI Taxonomy" id="2950420"/>
    <lineage>
        <taxon>Bacteria</taxon>
        <taxon>Pseudomonadati</taxon>
        <taxon>Bacteroidota</taxon>
        <taxon>Cytophagia</taxon>
        <taxon>Cytophagales</taxon>
        <taxon>Spirosomataceae</taxon>
        <taxon>Fibrivirga</taxon>
    </lineage>
</organism>
<dbReference type="Pfam" id="PF09917">
    <property type="entry name" value="DUF2147"/>
    <property type="match status" value="1"/>
</dbReference>
<comment type="caution">
    <text evidence="3">The sequence shown here is derived from an EMBL/GenBank/DDBJ whole genome shotgun (WGS) entry which is preliminary data.</text>
</comment>